<accession>A0A7R8Z9L3</accession>
<organism evidence="2">
    <name type="scientific">Timema douglasi</name>
    <name type="common">Walking stick</name>
    <dbReference type="NCBI Taxonomy" id="61478"/>
    <lineage>
        <taxon>Eukaryota</taxon>
        <taxon>Metazoa</taxon>
        <taxon>Ecdysozoa</taxon>
        <taxon>Arthropoda</taxon>
        <taxon>Hexapoda</taxon>
        <taxon>Insecta</taxon>
        <taxon>Pterygota</taxon>
        <taxon>Neoptera</taxon>
        <taxon>Polyneoptera</taxon>
        <taxon>Phasmatodea</taxon>
        <taxon>Timematodea</taxon>
        <taxon>Timematoidea</taxon>
        <taxon>Timematidae</taxon>
        <taxon>Timema</taxon>
    </lineage>
</organism>
<evidence type="ECO:0000313" key="2">
    <source>
        <dbReference type="EMBL" id="CAD7197163.1"/>
    </source>
</evidence>
<dbReference type="AlphaFoldDB" id="A0A7R8Z9L3"/>
<name>A0A7R8Z9L3_TIMDO</name>
<feature type="compositionally biased region" description="Low complexity" evidence="1">
    <location>
        <begin position="61"/>
        <end position="73"/>
    </location>
</feature>
<feature type="region of interest" description="Disordered" evidence="1">
    <location>
        <begin position="48"/>
        <end position="85"/>
    </location>
</feature>
<sequence length="327" mass="36327">MSVTPQRWSSKALIVKLGKLIQQLGSHYSGFGLVNNCNGLDVPAELHTDQGRNSNGTKRYLSLPPLTSPLSTRSSEDVQRHPKHGGMLTRITGVHVTHSRDTRNVQCKDHSRAQYNKPLPGHTNISRWCKDIVSVKDRAQVAVKGTLMELRLLERREPENKFLAFQLKQTGVSLDTAVSAVRDNDSLCMESITEHIGLGIGKVELEEVNPHLCGVRVENHLGKTTPSSPDRDSNLDLPILSSRAQHAKRVSQLRHRGGKDYNFRNVTLCLTFLALRRGANVVVSEACISHGVSLLIGSHEGPDPFLELLFNRKFESTGERTADEKKQ</sequence>
<dbReference type="EMBL" id="OA565509">
    <property type="protein sequence ID" value="CAD7197163.1"/>
    <property type="molecule type" value="Genomic_DNA"/>
</dbReference>
<gene>
    <name evidence="2" type="ORF">TDIB3V08_LOCUS3476</name>
</gene>
<protein>
    <submittedName>
        <fullName evidence="2">Uncharacterized protein</fullName>
    </submittedName>
</protein>
<reference evidence="2" key="1">
    <citation type="submission" date="2020-11" db="EMBL/GenBank/DDBJ databases">
        <authorList>
            <person name="Tran Van P."/>
        </authorList>
    </citation>
    <scope>NUCLEOTIDE SEQUENCE</scope>
</reference>
<proteinExistence type="predicted"/>
<evidence type="ECO:0000256" key="1">
    <source>
        <dbReference type="SAM" id="MobiDB-lite"/>
    </source>
</evidence>